<evidence type="ECO:0000313" key="3">
    <source>
        <dbReference type="EMBL" id="KAF2771441.1"/>
    </source>
</evidence>
<feature type="signal peptide" evidence="1">
    <location>
        <begin position="1"/>
        <end position="17"/>
    </location>
</feature>
<dbReference type="Gene3D" id="3.10.350.10">
    <property type="entry name" value="LysM domain"/>
    <property type="match status" value="5"/>
</dbReference>
<dbReference type="EMBL" id="ML995819">
    <property type="protein sequence ID" value="KAF2771441.1"/>
    <property type="molecule type" value="Genomic_DNA"/>
</dbReference>
<feature type="chain" id="PRO_5026036213" description="LysM domain-containing protein" evidence="1">
    <location>
        <begin position="18"/>
        <end position="356"/>
    </location>
</feature>
<dbReference type="OrthoDB" id="2107166at2759"/>
<dbReference type="CDD" id="cd00118">
    <property type="entry name" value="LysM"/>
    <property type="match status" value="4"/>
</dbReference>
<dbReference type="Pfam" id="PF01476">
    <property type="entry name" value="LysM"/>
    <property type="match status" value="5"/>
</dbReference>
<dbReference type="InterPro" id="IPR018392">
    <property type="entry name" value="LysM"/>
</dbReference>
<evidence type="ECO:0000256" key="1">
    <source>
        <dbReference type="SAM" id="SignalP"/>
    </source>
</evidence>
<accession>A0A6G1LES1</accession>
<feature type="domain" description="LysM" evidence="2">
    <location>
        <begin position="34"/>
        <end position="78"/>
    </location>
</feature>
<dbReference type="PANTHER" id="PTHR33734:SF22">
    <property type="entry name" value="MEMBRANE-BOUND LYTIC MUREIN TRANSGLYCOSYLASE D"/>
    <property type="match status" value="1"/>
</dbReference>
<feature type="domain" description="LysM" evidence="2">
    <location>
        <begin position="307"/>
        <end position="351"/>
    </location>
</feature>
<feature type="domain" description="LysM" evidence="2">
    <location>
        <begin position="246"/>
        <end position="291"/>
    </location>
</feature>
<gene>
    <name evidence="3" type="ORF">EJ03DRAFT_349455</name>
</gene>
<dbReference type="Proteomes" id="UP000799436">
    <property type="component" value="Unassembled WGS sequence"/>
</dbReference>
<keyword evidence="1" id="KW-0732">Signal</keyword>
<proteinExistence type="predicted"/>
<dbReference type="InterPro" id="IPR036779">
    <property type="entry name" value="LysM_dom_sf"/>
</dbReference>
<keyword evidence="4" id="KW-1185">Reference proteome</keyword>
<sequence length="356" mass="37813">MLSILLSALLGSAAVHGVPTERRDDIPCHAKKIEDYTVVKDDTLGMLAHRFCTGICDIAKYNNIPDPNHIEGNQQLKIPAECISPPDNTTCLVTPKPPPAPVVIVPIKCPDEAICKATEMVYTYVVEGDTIGAFAYKYNTGICDISKASKIDNPNVIFPGQNLSIPAQCTGTIDNTTCIPPTPPSTKDSPCIPTIPLGYSVVDGDTLTKIAGEFSVSLQSLEASNPQITNPDLINVGQPITIPVADKYSVVSGDTFTTITTKFGLSIDALSKANPQVTDINVIQAGQVLNLPICKSGSASAAQCPSDVYKIQSGDIFVDLAAKYSTTIERIQSFNPAIDPTKLAVAEPIRLPKTCA</sequence>
<evidence type="ECO:0000259" key="2">
    <source>
        <dbReference type="PROSITE" id="PS51782"/>
    </source>
</evidence>
<dbReference type="AlphaFoldDB" id="A0A6G1LES1"/>
<dbReference type="SMART" id="SM00257">
    <property type="entry name" value="LysM"/>
    <property type="match status" value="5"/>
</dbReference>
<feature type="domain" description="LysM" evidence="2">
    <location>
        <begin position="197"/>
        <end position="242"/>
    </location>
</feature>
<name>A0A6G1LES1_9PEZI</name>
<dbReference type="SUPFAM" id="SSF54106">
    <property type="entry name" value="LysM domain"/>
    <property type="match status" value="5"/>
</dbReference>
<organism evidence="3 4">
    <name type="scientific">Teratosphaeria nubilosa</name>
    <dbReference type="NCBI Taxonomy" id="161662"/>
    <lineage>
        <taxon>Eukaryota</taxon>
        <taxon>Fungi</taxon>
        <taxon>Dikarya</taxon>
        <taxon>Ascomycota</taxon>
        <taxon>Pezizomycotina</taxon>
        <taxon>Dothideomycetes</taxon>
        <taxon>Dothideomycetidae</taxon>
        <taxon>Mycosphaerellales</taxon>
        <taxon>Teratosphaeriaceae</taxon>
        <taxon>Teratosphaeria</taxon>
    </lineage>
</organism>
<dbReference type="PANTHER" id="PTHR33734">
    <property type="entry name" value="LYSM DOMAIN-CONTAINING GPI-ANCHORED PROTEIN 2"/>
    <property type="match status" value="1"/>
</dbReference>
<reference evidence="3" key="1">
    <citation type="journal article" date="2020" name="Stud. Mycol.">
        <title>101 Dothideomycetes genomes: a test case for predicting lifestyles and emergence of pathogens.</title>
        <authorList>
            <person name="Haridas S."/>
            <person name="Albert R."/>
            <person name="Binder M."/>
            <person name="Bloem J."/>
            <person name="Labutti K."/>
            <person name="Salamov A."/>
            <person name="Andreopoulos B."/>
            <person name="Baker S."/>
            <person name="Barry K."/>
            <person name="Bills G."/>
            <person name="Bluhm B."/>
            <person name="Cannon C."/>
            <person name="Castanera R."/>
            <person name="Culley D."/>
            <person name="Daum C."/>
            <person name="Ezra D."/>
            <person name="Gonzalez J."/>
            <person name="Henrissat B."/>
            <person name="Kuo A."/>
            <person name="Liang C."/>
            <person name="Lipzen A."/>
            <person name="Lutzoni F."/>
            <person name="Magnuson J."/>
            <person name="Mondo S."/>
            <person name="Nolan M."/>
            <person name="Ohm R."/>
            <person name="Pangilinan J."/>
            <person name="Park H.-J."/>
            <person name="Ramirez L."/>
            <person name="Alfaro M."/>
            <person name="Sun H."/>
            <person name="Tritt A."/>
            <person name="Yoshinaga Y."/>
            <person name="Zwiers L.-H."/>
            <person name="Turgeon B."/>
            <person name="Goodwin S."/>
            <person name="Spatafora J."/>
            <person name="Crous P."/>
            <person name="Grigoriev I."/>
        </authorList>
    </citation>
    <scope>NUCLEOTIDE SEQUENCE</scope>
    <source>
        <strain evidence="3">CBS 116005</strain>
    </source>
</reference>
<evidence type="ECO:0000313" key="4">
    <source>
        <dbReference type="Proteomes" id="UP000799436"/>
    </source>
</evidence>
<feature type="domain" description="LysM" evidence="2">
    <location>
        <begin position="121"/>
        <end position="165"/>
    </location>
</feature>
<protein>
    <recommendedName>
        <fullName evidence="2">LysM domain-containing protein</fullName>
    </recommendedName>
</protein>
<dbReference type="PROSITE" id="PS51782">
    <property type="entry name" value="LYSM"/>
    <property type="match status" value="5"/>
</dbReference>